<feature type="chain" id="PRO_5004721614" description="Secreted protein" evidence="1">
    <location>
        <begin position="19"/>
        <end position="123"/>
    </location>
</feature>
<evidence type="ECO:0000313" key="2">
    <source>
        <dbReference type="EMBL" id="ESQ42328.1"/>
    </source>
</evidence>
<name>V4LR35_EUTSA</name>
<evidence type="ECO:0008006" key="4">
    <source>
        <dbReference type="Google" id="ProtNLM"/>
    </source>
</evidence>
<evidence type="ECO:0000256" key="1">
    <source>
        <dbReference type="SAM" id="SignalP"/>
    </source>
</evidence>
<dbReference type="KEGG" id="eus:EUTSA_v10015374mg"/>
<keyword evidence="3" id="KW-1185">Reference proteome</keyword>
<proteinExistence type="predicted"/>
<organism evidence="2 3">
    <name type="scientific">Eutrema salsugineum</name>
    <name type="common">Saltwater cress</name>
    <name type="synonym">Sisymbrium salsugineum</name>
    <dbReference type="NCBI Taxonomy" id="72664"/>
    <lineage>
        <taxon>Eukaryota</taxon>
        <taxon>Viridiplantae</taxon>
        <taxon>Streptophyta</taxon>
        <taxon>Embryophyta</taxon>
        <taxon>Tracheophyta</taxon>
        <taxon>Spermatophyta</taxon>
        <taxon>Magnoliopsida</taxon>
        <taxon>eudicotyledons</taxon>
        <taxon>Gunneridae</taxon>
        <taxon>Pentapetalae</taxon>
        <taxon>rosids</taxon>
        <taxon>malvids</taxon>
        <taxon>Brassicales</taxon>
        <taxon>Brassicaceae</taxon>
        <taxon>Eutremeae</taxon>
        <taxon>Eutrema</taxon>
    </lineage>
</organism>
<dbReference type="EMBL" id="KI517464">
    <property type="protein sequence ID" value="ESQ42328.1"/>
    <property type="molecule type" value="Genomic_DNA"/>
</dbReference>
<sequence>MMMMMMITLMVIKMMMMGEEVELRQAEIAHTSSGHKGLWLTHPLVHQSHHPLENIEGHTNQKKSFESIKTRNQVKSTDNITCELFAIYTTSWCCFVCLQHVMVTKVSQQIHIHRMLYLYKHGS</sequence>
<evidence type="ECO:0000313" key="3">
    <source>
        <dbReference type="Proteomes" id="UP000030689"/>
    </source>
</evidence>
<dbReference type="Proteomes" id="UP000030689">
    <property type="component" value="Unassembled WGS sequence"/>
</dbReference>
<accession>V4LR35</accession>
<gene>
    <name evidence="2" type="ORF">EUTSA_v10015374mg</name>
</gene>
<protein>
    <recommendedName>
        <fullName evidence="4">Secreted protein</fullName>
    </recommendedName>
</protein>
<feature type="signal peptide" evidence="1">
    <location>
        <begin position="1"/>
        <end position="18"/>
    </location>
</feature>
<dbReference type="AlphaFoldDB" id="V4LR35"/>
<keyword evidence="1" id="KW-0732">Signal</keyword>
<reference evidence="2 3" key="1">
    <citation type="journal article" date="2013" name="Front. Plant Sci.">
        <title>The Reference Genome of the Halophytic Plant Eutrema salsugineum.</title>
        <authorList>
            <person name="Yang R."/>
            <person name="Jarvis D.E."/>
            <person name="Chen H."/>
            <person name="Beilstein M.A."/>
            <person name="Grimwood J."/>
            <person name="Jenkins J."/>
            <person name="Shu S."/>
            <person name="Prochnik S."/>
            <person name="Xin M."/>
            <person name="Ma C."/>
            <person name="Schmutz J."/>
            <person name="Wing R.A."/>
            <person name="Mitchell-Olds T."/>
            <person name="Schumaker K.S."/>
            <person name="Wang X."/>
        </authorList>
    </citation>
    <scope>NUCLEOTIDE SEQUENCE [LARGE SCALE GENOMIC DNA]</scope>
</reference>
<dbReference type="Gramene" id="ESQ42328">
    <property type="protein sequence ID" value="ESQ42328"/>
    <property type="gene ID" value="EUTSA_v10015374mg"/>
</dbReference>